<evidence type="ECO:0000256" key="2">
    <source>
        <dbReference type="ARBA" id="ARBA00007165"/>
    </source>
</evidence>
<evidence type="ECO:0000256" key="3">
    <source>
        <dbReference type="ARBA" id="ARBA00022692"/>
    </source>
</evidence>
<evidence type="ECO:0000256" key="6">
    <source>
        <dbReference type="RuleBase" id="RU363076"/>
    </source>
</evidence>
<comment type="subcellular location">
    <subcellularLocation>
        <location evidence="6">Cell membrane</location>
        <topology evidence="6">Multi-pass membrane protein</topology>
    </subcellularLocation>
    <subcellularLocation>
        <location evidence="1">Membrane</location>
    </subcellularLocation>
</comment>
<dbReference type="Proteomes" id="UP000285710">
    <property type="component" value="Unassembled WGS sequence"/>
</dbReference>
<keyword evidence="3 6" id="KW-0812">Transmembrane</keyword>
<dbReference type="RefSeq" id="WP_128269988.1">
    <property type="nucleotide sequence ID" value="NZ_SAUW01000012.1"/>
</dbReference>
<comment type="caution">
    <text evidence="7">The sequence shown here is derived from an EMBL/GenBank/DDBJ whole genome shotgun (WGS) entry which is preliminary data.</text>
</comment>
<keyword evidence="8" id="KW-1185">Reference proteome</keyword>
<reference evidence="7 8" key="1">
    <citation type="submission" date="2019-01" db="EMBL/GenBank/DDBJ databases">
        <title>Sinorhodobacter populi sp. nov. isolated from the symptomatic bark tissue of Populus euramericana canker.</title>
        <authorList>
            <person name="Xu G."/>
        </authorList>
    </citation>
    <scope>NUCLEOTIDE SEQUENCE [LARGE SCALE GENOMIC DNA]</scope>
    <source>
        <strain evidence="7 8">2D-5</strain>
    </source>
</reference>
<evidence type="ECO:0000313" key="7">
    <source>
        <dbReference type="EMBL" id="RWR10460.1"/>
    </source>
</evidence>
<dbReference type="InterPro" id="IPR045214">
    <property type="entry name" value="Surf1/Surf4"/>
</dbReference>
<dbReference type="CDD" id="cd06662">
    <property type="entry name" value="SURF1"/>
    <property type="match status" value="1"/>
</dbReference>
<keyword evidence="6" id="KW-1003">Cell membrane</keyword>
<dbReference type="Pfam" id="PF02104">
    <property type="entry name" value="SURF1"/>
    <property type="match status" value="1"/>
</dbReference>
<dbReference type="PANTHER" id="PTHR23427:SF2">
    <property type="entry name" value="SURFEIT LOCUS PROTEIN 1"/>
    <property type="match status" value="1"/>
</dbReference>
<protein>
    <recommendedName>
        <fullName evidence="6">SURF1-like protein</fullName>
    </recommendedName>
</protein>
<dbReference type="InterPro" id="IPR002994">
    <property type="entry name" value="Surf1/Shy1"/>
</dbReference>
<feature type="transmembrane region" description="Helical" evidence="6">
    <location>
        <begin position="211"/>
        <end position="232"/>
    </location>
</feature>
<keyword evidence="5 6" id="KW-0472">Membrane</keyword>
<dbReference type="GO" id="GO:0005886">
    <property type="term" value="C:plasma membrane"/>
    <property type="evidence" value="ECO:0007669"/>
    <property type="project" value="UniProtKB-SubCell"/>
</dbReference>
<comment type="similarity">
    <text evidence="2 6">Belongs to the SURF1 family.</text>
</comment>
<name>A0A443IT91_9RHOB</name>
<organism evidence="7 8">
    <name type="scientific">Paenirhodobacter populi</name>
    <dbReference type="NCBI Taxonomy" id="2306993"/>
    <lineage>
        <taxon>Bacteria</taxon>
        <taxon>Pseudomonadati</taxon>
        <taxon>Pseudomonadota</taxon>
        <taxon>Alphaproteobacteria</taxon>
        <taxon>Rhodobacterales</taxon>
        <taxon>Rhodobacter group</taxon>
        <taxon>Paenirhodobacter</taxon>
    </lineage>
</organism>
<evidence type="ECO:0000313" key="8">
    <source>
        <dbReference type="Proteomes" id="UP000285710"/>
    </source>
</evidence>
<dbReference type="PROSITE" id="PS50895">
    <property type="entry name" value="SURF1"/>
    <property type="match status" value="1"/>
</dbReference>
<sequence>MSRSLRWPRLVIVTLIAVIGIAGFGSLGIWQVNRLHWKLDLIARVDSRIHADPVPAPGPADWPDLTAGNAEYRRVELHGTFLNQDEVQIYTPSDWGPGYWVLTPLQRDDGTIVMINRGVVPEAFRDPATRPAPEGEQTVIGLLRISESHGWLFSRQSDPAARTWYRRDIGSITQALGLADAAPYFVDQELTDPQGWPRGGRTVVSFRNSHLSYALTWFALTALVLGAWVLVVRSELRRDDRREEP</sequence>
<dbReference type="EMBL" id="SAUW01000012">
    <property type="protein sequence ID" value="RWR10460.1"/>
    <property type="molecule type" value="Genomic_DNA"/>
</dbReference>
<evidence type="ECO:0000256" key="1">
    <source>
        <dbReference type="ARBA" id="ARBA00004370"/>
    </source>
</evidence>
<accession>A0A443IT91</accession>
<gene>
    <name evidence="7" type="ORF">D2T33_12430</name>
</gene>
<dbReference type="AlphaFoldDB" id="A0A443IT91"/>
<evidence type="ECO:0000256" key="5">
    <source>
        <dbReference type="ARBA" id="ARBA00023136"/>
    </source>
</evidence>
<keyword evidence="4 6" id="KW-1133">Transmembrane helix</keyword>
<proteinExistence type="inferred from homology"/>
<reference evidence="7 8" key="2">
    <citation type="submission" date="2019-01" db="EMBL/GenBank/DDBJ databases">
        <authorList>
            <person name="Li Y."/>
        </authorList>
    </citation>
    <scope>NUCLEOTIDE SEQUENCE [LARGE SCALE GENOMIC DNA]</scope>
    <source>
        <strain evidence="7 8">2D-5</strain>
    </source>
</reference>
<dbReference type="PANTHER" id="PTHR23427">
    <property type="entry name" value="SURFEIT LOCUS PROTEIN"/>
    <property type="match status" value="1"/>
</dbReference>
<feature type="transmembrane region" description="Helical" evidence="6">
    <location>
        <begin position="7"/>
        <end position="30"/>
    </location>
</feature>
<evidence type="ECO:0000256" key="4">
    <source>
        <dbReference type="ARBA" id="ARBA00022989"/>
    </source>
</evidence>